<dbReference type="PANTHER" id="PTHR48111:SF40">
    <property type="entry name" value="PHOSPHATE REGULON TRANSCRIPTIONAL REGULATORY PROTEIN PHOB"/>
    <property type="match status" value="1"/>
</dbReference>
<dbReference type="PROSITE" id="PS51755">
    <property type="entry name" value="OMPR_PHOB"/>
    <property type="match status" value="1"/>
</dbReference>
<feature type="modified residue" description="4-aspartylphosphate" evidence="4">
    <location>
        <position position="61"/>
    </location>
</feature>
<dbReference type="PROSITE" id="PS50110">
    <property type="entry name" value="RESPONSE_REGULATORY"/>
    <property type="match status" value="1"/>
</dbReference>
<evidence type="ECO:0000313" key="8">
    <source>
        <dbReference type="EMBL" id="MBC9930838.1"/>
    </source>
</evidence>
<dbReference type="EMBL" id="JACVFC010000001">
    <property type="protein sequence ID" value="MBC9930838.1"/>
    <property type="molecule type" value="Genomic_DNA"/>
</dbReference>
<evidence type="ECO:0000256" key="1">
    <source>
        <dbReference type="ARBA" id="ARBA00022553"/>
    </source>
</evidence>
<reference evidence="8 9" key="1">
    <citation type="submission" date="2020-09" db="EMBL/GenBank/DDBJ databases">
        <title>Genome sequences of type strains of Chitinophaga qingshengii and Chitinophaga varians.</title>
        <authorList>
            <person name="Kittiwongwattana C."/>
        </authorList>
    </citation>
    <scope>NUCLEOTIDE SEQUENCE [LARGE SCALE GENOMIC DNA]</scope>
    <source>
        <strain evidence="8 9">JCM 30026</strain>
    </source>
</reference>
<dbReference type="SMART" id="SM00862">
    <property type="entry name" value="Trans_reg_C"/>
    <property type="match status" value="1"/>
</dbReference>
<name>A0ABR7TMR9_9BACT</name>
<keyword evidence="9" id="KW-1185">Reference proteome</keyword>
<keyword evidence="3 5" id="KW-0238">DNA-binding</keyword>
<dbReference type="Pfam" id="PF00486">
    <property type="entry name" value="Trans_reg_C"/>
    <property type="match status" value="1"/>
</dbReference>
<evidence type="ECO:0000256" key="5">
    <source>
        <dbReference type="PROSITE-ProRule" id="PRU01091"/>
    </source>
</evidence>
<dbReference type="InterPro" id="IPR011006">
    <property type="entry name" value="CheY-like_superfamily"/>
</dbReference>
<gene>
    <name evidence="8" type="ORF">ICL07_10660</name>
</gene>
<feature type="domain" description="OmpR/PhoB-type" evidence="7">
    <location>
        <begin position="134"/>
        <end position="239"/>
    </location>
</feature>
<keyword evidence="1 4" id="KW-0597">Phosphoprotein</keyword>
<comment type="caution">
    <text evidence="8">The sequence shown here is derived from an EMBL/GenBank/DDBJ whole genome shotgun (WGS) entry which is preliminary data.</text>
</comment>
<dbReference type="SUPFAM" id="SSF46894">
    <property type="entry name" value="C-terminal effector domain of the bipartite response regulators"/>
    <property type="match status" value="1"/>
</dbReference>
<evidence type="ECO:0000256" key="4">
    <source>
        <dbReference type="PROSITE-ProRule" id="PRU00169"/>
    </source>
</evidence>
<protein>
    <submittedName>
        <fullName evidence="8">Response regulator transcription factor</fullName>
    </submittedName>
</protein>
<proteinExistence type="predicted"/>
<dbReference type="SMART" id="SM00448">
    <property type="entry name" value="REC"/>
    <property type="match status" value="1"/>
</dbReference>
<dbReference type="InterPro" id="IPR001867">
    <property type="entry name" value="OmpR/PhoB-type_DNA-bd"/>
</dbReference>
<dbReference type="Proteomes" id="UP000659124">
    <property type="component" value="Unassembled WGS sequence"/>
</dbReference>
<evidence type="ECO:0000259" key="6">
    <source>
        <dbReference type="PROSITE" id="PS50110"/>
    </source>
</evidence>
<dbReference type="SUPFAM" id="SSF52172">
    <property type="entry name" value="CheY-like"/>
    <property type="match status" value="1"/>
</dbReference>
<dbReference type="RefSeq" id="WP_188087885.1">
    <property type="nucleotide sequence ID" value="NZ_JACVFC010000001.1"/>
</dbReference>
<dbReference type="InterPro" id="IPR016032">
    <property type="entry name" value="Sig_transdc_resp-reg_C-effctor"/>
</dbReference>
<evidence type="ECO:0000259" key="7">
    <source>
        <dbReference type="PROSITE" id="PS51755"/>
    </source>
</evidence>
<dbReference type="InterPro" id="IPR036388">
    <property type="entry name" value="WH-like_DNA-bd_sf"/>
</dbReference>
<evidence type="ECO:0000256" key="2">
    <source>
        <dbReference type="ARBA" id="ARBA00023012"/>
    </source>
</evidence>
<feature type="domain" description="Response regulatory" evidence="6">
    <location>
        <begin position="12"/>
        <end position="127"/>
    </location>
</feature>
<evidence type="ECO:0000313" key="9">
    <source>
        <dbReference type="Proteomes" id="UP000659124"/>
    </source>
</evidence>
<evidence type="ECO:0000256" key="3">
    <source>
        <dbReference type="ARBA" id="ARBA00023125"/>
    </source>
</evidence>
<sequence>MNMQTQVNKNPRILLAEDDKALGDLVKRNLESIGYQVEHCMDGEDAWEEFQRRRYDLLLLDIVMPKKNGFQLAKEVRSKNTLVPIFFLSAEKTMDADRLDGFRLGADGYIVKPFSLLELQRRVKAFLKWTRPPKTELLIGHIVGEHTFNYRKMKVYPKNSQTDYVATFSPTEAKLLRYFFNRPNVIIKKDELLMKLWGRDDVTSSRSMDVFIGKIRKQIKLEPRLTLETIFNVGMRLNVPKDLLPLEKISIPITPSQTKQ</sequence>
<dbReference type="Gene3D" id="3.40.50.2300">
    <property type="match status" value="1"/>
</dbReference>
<dbReference type="InterPro" id="IPR039420">
    <property type="entry name" value="WalR-like"/>
</dbReference>
<feature type="DNA-binding region" description="OmpR/PhoB-type" evidence="5">
    <location>
        <begin position="134"/>
        <end position="239"/>
    </location>
</feature>
<organism evidence="8 9">
    <name type="scientific">Chitinophaga qingshengii</name>
    <dbReference type="NCBI Taxonomy" id="1569794"/>
    <lineage>
        <taxon>Bacteria</taxon>
        <taxon>Pseudomonadati</taxon>
        <taxon>Bacteroidota</taxon>
        <taxon>Chitinophagia</taxon>
        <taxon>Chitinophagales</taxon>
        <taxon>Chitinophagaceae</taxon>
        <taxon>Chitinophaga</taxon>
    </lineage>
</organism>
<dbReference type="Pfam" id="PF00072">
    <property type="entry name" value="Response_reg"/>
    <property type="match status" value="1"/>
</dbReference>
<dbReference type="InterPro" id="IPR001789">
    <property type="entry name" value="Sig_transdc_resp-reg_receiver"/>
</dbReference>
<accession>A0ABR7TMR9</accession>
<keyword evidence="2" id="KW-0902">Two-component regulatory system</keyword>
<dbReference type="PANTHER" id="PTHR48111">
    <property type="entry name" value="REGULATOR OF RPOS"/>
    <property type="match status" value="1"/>
</dbReference>
<dbReference type="CDD" id="cd00383">
    <property type="entry name" value="trans_reg_C"/>
    <property type="match status" value="1"/>
</dbReference>
<dbReference type="Gene3D" id="1.10.10.10">
    <property type="entry name" value="Winged helix-like DNA-binding domain superfamily/Winged helix DNA-binding domain"/>
    <property type="match status" value="1"/>
</dbReference>
<dbReference type="CDD" id="cd17574">
    <property type="entry name" value="REC_OmpR"/>
    <property type="match status" value="1"/>
</dbReference>